<evidence type="ECO:0000256" key="3">
    <source>
        <dbReference type="ARBA" id="ARBA00022729"/>
    </source>
</evidence>
<dbReference type="GO" id="GO:0009289">
    <property type="term" value="C:pilus"/>
    <property type="evidence" value="ECO:0007669"/>
    <property type="project" value="UniProtKB-SubCell"/>
</dbReference>
<evidence type="ECO:0000313" key="6">
    <source>
        <dbReference type="EMBL" id="TBL69151.1"/>
    </source>
</evidence>
<evidence type="ECO:0000259" key="5">
    <source>
        <dbReference type="Pfam" id="PF00419"/>
    </source>
</evidence>
<organism evidence="6 7">
    <name type="scientific">Hafnia alvei</name>
    <dbReference type="NCBI Taxonomy" id="569"/>
    <lineage>
        <taxon>Bacteria</taxon>
        <taxon>Pseudomonadati</taxon>
        <taxon>Pseudomonadota</taxon>
        <taxon>Gammaproteobacteria</taxon>
        <taxon>Enterobacterales</taxon>
        <taxon>Hafniaceae</taxon>
        <taxon>Hafnia</taxon>
    </lineage>
</organism>
<dbReference type="InterPro" id="IPR036937">
    <property type="entry name" value="Adhesion_dom_fimbrial_sf"/>
</dbReference>
<feature type="domain" description="Fimbrial-type adhesion" evidence="5">
    <location>
        <begin position="2"/>
        <end position="146"/>
    </location>
</feature>
<accession>A0ABD7Q7I4</accession>
<evidence type="ECO:0000256" key="1">
    <source>
        <dbReference type="ARBA" id="ARBA00004561"/>
    </source>
</evidence>
<keyword evidence="4" id="KW-0281">Fimbrium</keyword>
<dbReference type="SUPFAM" id="SSF49401">
    <property type="entry name" value="Bacterial adhesins"/>
    <property type="match status" value="1"/>
</dbReference>
<comment type="similarity">
    <text evidence="2">Belongs to the fimbrial protein family.</text>
</comment>
<dbReference type="InterPro" id="IPR050263">
    <property type="entry name" value="Bact_Fimbrial_Adh_Pro"/>
</dbReference>
<proteinExistence type="inferred from homology"/>
<dbReference type="PANTHER" id="PTHR33420:SF3">
    <property type="entry name" value="FIMBRIAL SUBUNIT ELFA"/>
    <property type="match status" value="1"/>
</dbReference>
<dbReference type="Proteomes" id="UP000291600">
    <property type="component" value="Unassembled WGS sequence"/>
</dbReference>
<evidence type="ECO:0000256" key="4">
    <source>
        <dbReference type="ARBA" id="ARBA00023263"/>
    </source>
</evidence>
<evidence type="ECO:0000313" key="7">
    <source>
        <dbReference type="Proteomes" id="UP000291600"/>
    </source>
</evidence>
<sequence length="147" mass="16204">MNGSILDTACAISIDSQNQTIEMAAVPMSNIERDGVGPEQLFTIQLINCTLTPVTLGRPDWSHFQMTFTGATANDGELFSVVGDAQGLGLSIVDNWGNRVIPGQPMVAQPLHAGNIRLNYRLRLEANHQHLKPGDYQSVIRFNMDYY</sequence>
<dbReference type="Gene3D" id="2.60.40.1090">
    <property type="entry name" value="Fimbrial-type adhesion domain"/>
    <property type="match status" value="1"/>
</dbReference>
<dbReference type="InterPro" id="IPR000259">
    <property type="entry name" value="Adhesion_dom_fimbrial"/>
</dbReference>
<name>A0ABD7Q7I4_HAFAL</name>
<dbReference type="EMBL" id="SITJ01000055">
    <property type="protein sequence ID" value="TBL69151.1"/>
    <property type="molecule type" value="Genomic_DNA"/>
</dbReference>
<evidence type="ECO:0000256" key="2">
    <source>
        <dbReference type="ARBA" id="ARBA00006671"/>
    </source>
</evidence>
<comment type="caution">
    <text evidence="6">The sequence shown here is derived from an EMBL/GenBank/DDBJ whole genome shotgun (WGS) entry which is preliminary data.</text>
</comment>
<reference evidence="6 7" key="1">
    <citation type="submission" date="2019-02" db="EMBL/GenBank/DDBJ databases">
        <title>Comparative genomic analysis of the Hafnia genus genomes.</title>
        <authorList>
            <person name="Zhiqiu Y."/>
            <person name="Chao Y."/>
            <person name="Yuhui D."/>
            <person name="Di H."/>
            <person name="Bin L."/>
        </authorList>
    </citation>
    <scope>NUCLEOTIDE SEQUENCE [LARGE SCALE GENOMIC DNA]</scope>
    <source>
        <strain evidence="6 7">PCM_1210</strain>
    </source>
</reference>
<dbReference type="Pfam" id="PF00419">
    <property type="entry name" value="Fimbrial"/>
    <property type="match status" value="1"/>
</dbReference>
<comment type="subcellular location">
    <subcellularLocation>
        <location evidence="1">Fimbrium</location>
    </subcellularLocation>
</comment>
<gene>
    <name evidence="6" type="ORF">EYY96_05300</name>
</gene>
<dbReference type="InterPro" id="IPR008966">
    <property type="entry name" value="Adhesion_dom_sf"/>
</dbReference>
<keyword evidence="3" id="KW-0732">Signal</keyword>
<protein>
    <submittedName>
        <fullName evidence="6">Type 1 fimbrial protein</fullName>
    </submittedName>
</protein>
<dbReference type="PANTHER" id="PTHR33420">
    <property type="entry name" value="FIMBRIAL SUBUNIT ELFA-RELATED"/>
    <property type="match status" value="1"/>
</dbReference>
<dbReference type="AlphaFoldDB" id="A0ABD7Q7I4"/>